<gene>
    <name evidence="4" type="ORF">H2LOC_019885</name>
</gene>
<evidence type="ECO:0000256" key="2">
    <source>
        <dbReference type="ARBA" id="ARBA00044954"/>
    </source>
</evidence>
<dbReference type="OrthoDB" id="3216579at2"/>
<evidence type="ECO:0000313" key="4">
    <source>
        <dbReference type="EMBL" id="QGM47751.1"/>
    </source>
</evidence>
<feature type="coiled-coil region" evidence="3">
    <location>
        <begin position="4"/>
        <end position="63"/>
    </location>
</feature>
<evidence type="ECO:0000313" key="5">
    <source>
        <dbReference type="Proteomes" id="UP000309061"/>
    </source>
</evidence>
<keyword evidence="1" id="KW-0535">Nitrogen fixation</keyword>
<dbReference type="InterPro" id="IPR007774">
    <property type="entry name" value="Put_N_fixation"/>
</dbReference>
<sequence length="66" mass="7414">MSSIEETKAEIKKLSAKAMNMKMNLHDLSEELPVNWNSILTVAQETHDAYAALEAARKKLKELEAV</sequence>
<dbReference type="Proteomes" id="UP000309061">
    <property type="component" value="Chromosome"/>
</dbReference>
<comment type="similarity">
    <text evidence="2">Belongs to the UPF0437 family.</text>
</comment>
<dbReference type="KEGG" id="mhey:H2LOC_019885"/>
<dbReference type="Gene3D" id="1.10.287.660">
    <property type="entry name" value="Helix hairpin bin"/>
    <property type="match status" value="1"/>
</dbReference>
<accession>A0A6B8KKT0</accession>
<dbReference type="EMBL" id="CP046052">
    <property type="protein sequence ID" value="QGM47751.1"/>
    <property type="molecule type" value="Genomic_DNA"/>
</dbReference>
<dbReference type="AlphaFoldDB" id="A0A6B8KKT0"/>
<dbReference type="RefSeq" id="WP_136494404.1">
    <property type="nucleotide sequence ID" value="NZ_CP046052.1"/>
</dbReference>
<protein>
    <recommendedName>
        <fullName evidence="6">Rop-like family nitrogen fixation protein</fullName>
    </recommendedName>
</protein>
<dbReference type="Pfam" id="PF05082">
    <property type="entry name" value="Rop-like"/>
    <property type="match status" value="1"/>
</dbReference>
<proteinExistence type="inferred from homology"/>
<reference evidence="4 5" key="1">
    <citation type="submission" date="2019-11" db="EMBL/GenBank/DDBJ databases">
        <title>The genome sequence of Methylocystis heyeri.</title>
        <authorList>
            <person name="Oshkin I.Y."/>
            <person name="Miroshnikov K."/>
            <person name="Dedysh S.N."/>
        </authorList>
    </citation>
    <scope>NUCLEOTIDE SEQUENCE [LARGE SCALE GENOMIC DNA]</scope>
    <source>
        <strain evidence="4 5">H2</strain>
    </source>
</reference>
<evidence type="ECO:0008006" key="6">
    <source>
        <dbReference type="Google" id="ProtNLM"/>
    </source>
</evidence>
<name>A0A6B8KKT0_9HYPH</name>
<dbReference type="InterPro" id="IPR029012">
    <property type="entry name" value="Helix_hairpin_bin_sf"/>
</dbReference>
<keyword evidence="5" id="KW-1185">Reference proteome</keyword>
<keyword evidence="3" id="KW-0175">Coiled coil</keyword>
<organism evidence="4 5">
    <name type="scientific">Methylocystis heyeri</name>
    <dbReference type="NCBI Taxonomy" id="391905"/>
    <lineage>
        <taxon>Bacteria</taxon>
        <taxon>Pseudomonadati</taxon>
        <taxon>Pseudomonadota</taxon>
        <taxon>Alphaproteobacteria</taxon>
        <taxon>Hyphomicrobiales</taxon>
        <taxon>Methylocystaceae</taxon>
        <taxon>Methylocystis</taxon>
    </lineage>
</organism>
<evidence type="ECO:0000256" key="1">
    <source>
        <dbReference type="ARBA" id="ARBA00023231"/>
    </source>
</evidence>
<dbReference type="PIRSF" id="PIRSF037676">
    <property type="entry name" value="DUF683"/>
    <property type="match status" value="1"/>
</dbReference>
<evidence type="ECO:0000256" key="3">
    <source>
        <dbReference type="SAM" id="Coils"/>
    </source>
</evidence>